<feature type="domain" description="Disease resistance N-terminal" evidence="7">
    <location>
        <begin position="10"/>
        <end position="99"/>
    </location>
</feature>
<keyword evidence="3" id="KW-0547">Nucleotide-binding</keyword>
<evidence type="ECO:0000259" key="8">
    <source>
        <dbReference type="Pfam" id="PF23559"/>
    </source>
</evidence>
<dbReference type="GO" id="GO:0043531">
    <property type="term" value="F:ADP binding"/>
    <property type="evidence" value="ECO:0007669"/>
    <property type="project" value="InterPro"/>
</dbReference>
<keyword evidence="5" id="KW-0067">ATP-binding</keyword>
<dbReference type="Gene3D" id="3.80.10.10">
    <property type="entry name" value="Ribonuclease Inhibitor"/>
    <property type="match status" value="2"/>
</dbReference>
<dbReference type="InterPro" id="IPR056789">
    <property type="entry name" value="LRR_R13L1-DRL21"/>
</dbReference>
<evidence type="ECO:0000259" key="9">
    <source>
        <dbReference type="Pfam" id="PF25019"/>
    </source>
</evidence>
<evidence type="ECO:0000256" key="2">
    <source>
        <dbReference type="ARBA" id="ARBA00022737"/>
    </source>
</evidence>
<comment type="caution">
    <text evidence="10">The sequence shown here is derived from an EMBL/GenBank/DDBJ whole genome shotgun (WGS) entry which is preliminary data.</text>
</comment>
<dbReference type="InterPro" id="IPR032675">
    <property type="entry name" value="LRR_dom_sf"/>
</dbReference>
<evidence type="ECO:0000256" key="5">
    <source>
        <dbReference type="ARBA" id="ARBA00022840"/>
    </source>
</evidence>
<dbReference type="Gene3D" id="3.40.50.300">
    <property type="entry name" value="P-loop containing nucleotide triphosphate hydrolases"/>
    <property type="match status" value="1"/>
</dbReference>
<reference evidence="10" key="1">
    <citation type="journal article" date="2018" name="Nat. Plants">
        <title>Whole-genome landscape of Medicago truncatula symbiotic genes.</title>
        <authorList>
            <person name="Pecrix Y."/>
            <person name="Gamas P."/>
            <person name="Carrere S."/>
        </authorList>
    </citation>
    <scope>NUCLEOTIDE SEQUENCE</scope>
    <source>
        <tissue evidence="10">Leaves</tissue>
    </source>
</reference>
<evidence type="ECO:0000313" key="10">
    <source>
        <dbReference type="EMBL" id="RHN65815.1"/>
    </source>
</evidence>
<dbReference type="EMBL" id="PSQE01000003">
    <property type="protein sequence ID" value="RHN65815.1"/>
    <property type="molecule type" value="Genomic_DNA"/>
</dbReference>
<dbReference type="Gene3D" id="1.10.8.430">
    <property type="entry name" value="Helical domain of apoptotic protease-activating factors"/>
    <property type="match status" value="1"/>
</dbReference>
<evidence type="ECO:0000259" key="7">
    <source>
        <dbReference type="Pfam" id="PF18052"/>
    </source>
</evidence>
<dbReference type="OrthoDB" id="1408525at2759"/>
<protein>
    <submittedName>
        <fullName evidence="10">Putative P-loop containing nucleoside triphosphate hydrolase, leucine-rich repeat domain, L</fullName>
    </submittedName>
</protein>
<dbReference type="PRINTS" id="PR00364">
    <property type="entry name" value="DISEASERSIST"/>
</dbReference>
<name>A0A396IPJ5_MEDTR</name>
<keyword evidence="1" id="KW-0433">Leucine-rich repeat</keyword>
<feature type="domain" description="NB-ARC" evidence="6">
    <location>
        <begin position="171"/>
        <end position="340"/>
    </location>
</feature>
<dbReference type="Gene3D" id="1.10.10.10">
    <property type="entry name" value="Winged helix-like DNA-binding domain superfamily/Winged helix DNA-binding domain"/>
    <property type="match status" value="1"/>
</dbReference>
<evidence type="ECO:0000256" key="4">
    <source>
        <dbReference type="ARBA" id="ARBA00022821"/>
    </source>
</evidence>
<dbReference type="GO" id="GO:0005524">
    <property type="term" value="F:ATP binding"/>
    <property type="evidence" value="ECO:0007669"/>
    <property type="project" value="UniProtKB-KW"/>
</dbReference>
<dbReference type="Proteomes" id="UP000265566">
    <property type="component" value="Chromosome 3"/>
</dbReference>
<dbReference type="Pfam" id="PF18052">
    <property type="entry name" value="Rx_N"/>
    <property type="match status" value="1"/>
</dbReference>
<dbReference type="InterPro" id="IPR042197">
    <property type="entry name" value="Apaf_helical"/>
</dbReference>
<evidence type="ECO:0000256" key="3">
    <source>
        <dbReference type="ARBA" id="ARBA00022741"/>
    </source>
</evidence>
<dbReference type="Pfam" id="PF25019">
    <property type="entry name" value="LRR_R13L1-DRL21"/>
    <property type="match status" value="1"/>
</dbReference>
<dbReference type="InterPro" id="IPR058922">
    <property type="entry name" value="WHD_DRP"/>
</dbReference>
<dbReference type="SUPFAM" id="SSF52058">
    <property type="entry name" value="L domain-like"/>
    <property type="match status" value="2"/>
</dbReference>
<dbReference type="GO" id="GO:0006952">
    <property type="term" value="P:defense response"/>
    <property type="evidence" value="ECO:0007669"/>
    <property type="project" value="UniProtKB-KW"/>
</dbReference>
<dbReference type="GO" id="GO:0051707">
    <property type="term" value="P:response to other organism"/>
    <property type="evidence" value="ECO:0007669"/>
    <property type="project" value="UniProtKB-ARBA"/>
</dbReference>
<dbReference type="AlphaFoldDB" id="A0A396IPJ5"/>
<dbReference type="PANTHER" id="PTHR36766:SF40">
    <property type="entry name" value="DISEASE RESISTANCE PROTEIN RGA3"/>
    <property type="match status" value="1"/>
</dbReference>
<dbReference type="Pfam" id="PF23559">
    <property type="entry name" value="WHD_DRP"/>
    <property type="match status" value="1"/>
</dbReference>
<dbReference type="GO" id="GO:0016787">
    <property type="term" value="F:hydrolase activity"/>
    <property type="evidence" value="ECO:0007669"/>
    <property type="project" value="UniProtKB-KW"/>
</dbReference>
<keyword evidence="10" id="KW-0378">Hydrolase</keyword>
<keyword evidence="4" id="KW-0611">Plant defense</keyword>
<feature type="domain" description="Disease resistance protein winged helix" evidence="8">
    <location>
        <begin position="426"/>
        <end position="498"/>
    </location>
</feature>
<proteinExistence type="predicted"/>
<dbReference type="Pfam" id="PF00931">
    <property type="entry name" value="NB-ARC"/>
    <property type="match status" value="1"/>
</dbReference>
<keyword evidence="2" id="KW-0677">Repeat</keyword>
<dbReference type="Gramene" id="rna13705">
    <property type="protein sequence ID" value="RHN65815.1"/>
    <property type="gene ID" value="gene13705"/>
</dbReference>
<dbReference type="InterPro" id="IPR041118">
    <property type="entry name" value="Rx_N"/>
</dbReference>
<dbReference type="PANTHER" id="PTHR36766">
    <property type="entry name" value="PLANT BROAD-SPECTRUM MILDEW RESISTANCE PROTEIN RPW8"/>
    <property type="match status" value="1"/>
</dbReference>
<dbReference type="InterPro" id="IPR002182">
    <property type="entry name" value="NB-ARC"/>
</dbReference>
<dbReference type="Gene3D" id="1.20.5.4130">
    <property type="match status" value="1"/>
</dbReference>
<dbReference type="InterPro" id="IPR027417">
    <property type="entry name" value="P-loop_NTPase"/>
</dbReference>
<dbReference type="SUPFAM" id="SSF52540">
    <property type="entry name" value="P-loop containing nucleoside triphosphate hydrolases"/>
    <property type="match status" value="1"/>
</dbReference>
<accession>A0A396IPJ5</accession>
<evidence type="ECO:0000259" key="6">
    <source>
        <dbReference type="Pfam" id="PF00931"/>
    </source>
</evidence>
<feature type="domain" description="R13L1/DRL21-like LRR repeat region" evidence="9">
    <location>
        <begin position="687"/>
        <end position="813"/>
    </location>
</feature>
<evidence type="ECO:0000256" key="1">
    <source>
        <dbReference type="ARBA" id="ARBA00022614"/>
    </source>
</evidence>
<gene>
    <name evidence="10" type="ORF">MtrunA17_Chr3g0084061</name>
</gene>
<sequence>MAATVAGAFISSFVEMILERLASGDFRDNFSRYKLDVGLADKLGITLNSINQVLEEAEQMQYKSTYVKKWLDDLKHAVYEADQIFDEIATDAQLNKLKDESEPVTNTTFESRIKELIEMLELLVNQKLMLGLKESLCASNEGVISWKSSKELPTSSLGNKSDLCGRDVEEEEIIKFLLSDNDGSNRTPVITIVGSGGMGKTTLAELVYNDDRIKEHFEHKAWVYVSEFFDAVRITKEIISRLGYSLAKGEDLNLLQQQLHQRITGTRYLLVIEDVQNGSGECWEQLLLPFNHGSFGSKIIVTTRDKEVAAVMKSSQIVHLKQLEESDGWNLFVRHAFHGKNASEYPNLESIGKKIVNKCGGPPLALKSLGNLLRMKFSPGEWTKILDADMLPLTDEDNNLNIYLILGLIYHNFPSSVKRCFAYFSIFPKANCLFKDQLIKLWMADGLLKCFRAEKSEKELGDEFFDYLESISFIQQSLYPGLDNKHRFFMHDLVIDLARSVSGEFSLRIEGDRVQDIPERARHIWCSLDWKYGYRKLENICKIKGLRSLKVEEQGYDEQCFKICKNVQIELFSSLKYLRMLTFYGCNNLSELADEISNLKLLCYLDLSYTGITSLPDSICVLYNLQTLLLLGCRLTELPSNFYKLVNLRHLNLESTLISKMPEQIQRLTHLETLTNFVVGEHSGSNIKELEKLNHLRGTLCISQLENVTDRADAVEANLKNKRHLEVLHMRYGYRRTTDGSIVERDVLEVLEPNSNLNSLIIEDYRGTGFPHWLGDCYLLNLVSLELNRCGFCFQFPPLGQLPSLKELSISECDGIEIIGEEFYGYNSSTVPFASLENLKFDNMYGWNEWLCTKGFPSLTFLLITECPKLKRALPQHLPCLERLVIYDCPELEASIPANIRQLELHGCVNVFINELPTNLKKAYLGGTRVIESSLEQILFNSSSLEQLNVGDYDGENLEWPSFDLRSCNSLCTLSISGWCSSSLPFALNLSTNLHSLDLYDCRQLKSFPQRGLPSRLSSLRINKCPELIASRKEWGLFELNSLKEFRVSDDFESMDSFPEENLLPPTLNTIHLENCSKLRIINYKGLLHLKSVRLLRIEYCPCLERLPEEGLPSSLSTLYIRECRIVKQRYQKEEGESWNTICHIPDVFIY</sequence>
<dbReference type="InterPro" id="IPR036388">
    <property type="entry name" value="WH-like_DNA-bd_sf"/>
</dbReference>
<organism evidence="10">
    <name type="scientific">Medicago truncatula</name>
    <name type="common">Barrel medic</name>
    <name type="synonym">Medicago tribuloides</name>
    <dbReference type="NCBI Taxonomy" id="3880"/>
    <lineage>
        <taxon>Eukaryota</taxon>
        <taxon>Viridiplantae</taxon>
        <taxon>Streptophyta</taxon>
        <taxon>Embryophyta</taxon>
        <taxon>Tracheophyta</taxon>
        <taxon>Spermatophyta</taxon>
        <taxon>Magnoliopsida</taxon>
        <taxon>eudicotyledons</taxon>
        <taxon>Gunneridae</taxon>
        <taxon>Pentapetalae</taxon>
        <taxon>rosids</taxon>
        <taxon>fabids</taxon>
        <taxon>Fabales</taxon>
        <taxon>Fabaceae</taxon>
        <taxon>Papilionoideae</taxon>
        <taxon>50 kb inversion clade</taxon>
        <taxon>NPAAA clade</taxon>
        <taxon>Hologalegina</taxon>
        <taxon>IRL clade</taxon>
        <taxon>Trifolieae</taxon>
        <taxon>Medicago</taxon>
    </lineage>
</organism>